<evidence type="ECO:0000256" key="7">
    <source>
        <dbReference type="ARBA" id="ARBA00023015"/>
    </source>
</evidence>
<dbReference type="PANTHER" id="PTHR38839">
    <property type="entry name" value="TRANSCRIPTIONAL REGULATOR WHID-RELATED"/>
    <property type="match status" value="1"/>
</dbReference>
<dbReference type="InterPro" id="IPR003482">
    <property type="entry name" value="Whib"/>
</dbReference>
<reference evidence="14" key="1">
    <citation type="journal article" date="2019" name="Int. J. Syst. Evol. Microbiol.">
        <title>The Global Catalogue of Microorganisms (GCM) 10K type strain sequencing project: providing services to taxonomists for standard genome sequencing and annotation.</title>
        <authorList>
            <consortium name="The Broad Institute Genomics Platform"/>
            <consortium name="The Broad Institute Genome Sequencing Center for Infectious Disease"/>
            <person name="Wu L."/>
            <person name="Ma J."/>
        </authorList>
    </citation>
    <scope>NUCLEOTIDE SEQUENCE [LARGE SCALE GENOMIC DNA]</scope>
    <source>
        <strain evidence="14">JCM 12393</strain>
    </source>
</reference>
<sequence length="77" mass="8563">MNWRESARCRGTDPELFFPIGSGTSLPTLAQNDAAKAVCGRCPVSRQCLEWALKAPVEGVWGGTTEAERRVMRRRRA</sequence>
<comment type="PTM">
    <text evidence="11">Upon Fe-S cluster removal intramolecular disulfide bonds are formed.</text>
</comment>
<feature type="binding site" evidence="11">
    <location>
        <position position="48"/>
    </location>
    <ligand>
        <name>[4Fe-4S] cluster</name>
        <dbReference type="ChEBI" id="CHEBI:49883"/>
    </ligand>
</feature>
<evidence type="ECO:0000256" key="2">
    <source>
        <dbReference type="ARBA" id="ARBA00006597"/>
    </source>
</evidence>
<keyword evidence="7 11" id="KW-0805">Transcription regulation</keyword>
<comment type="similarity">
    <text evidence="2 11">Belongs to the WhiB family.</text>
</comment>
<dbReference type="PANTHER" id="PTHR38839:SF6">
    <property type="entry name" value="TRANSCRIPTIONAL REGULATOR WHIB1"/>
    <property type="match status" value="1"/>
</dbReference>
<comment type="PTM">
    <text evidence="11">The Fe-S cluster can be nitrosylated by nitric oxide (NO).</text>
</comment>
<comment type="subcellular location">
    <subcellularLocation>
        <location evidence="1 11">Cytoplasm</location>
    </subcellularLocation>
</comment>
<keyword evidence="4 11" id="KW-0479">Metal-binding</keyword>
<dbReference type="EMBL" id="BAAAKJ010000238">
    <property type="protein sequence ID" value="GAA1401408.1"/>
    <property type="molecule type" value="Genomic_DNA"/>
</dbReference>
<accession>A0ABP4IX73</accession>
<evidence type="ECO:0000259" key="12">
    <source>
        <dbReference type="PROSITE" id="PS51674"/>
    </source>
</evidence>
<evidence type="ECO:0000256" key="3">
    <source>
        <dbReference type="ARBA" id="ARBA00022485"/>
    </source>
</evidence>
<proteinExistence type="inferred from homology"/>
<feature type="binding site" evidence="11">
    <location>
        <position position="42"/>
    </location>
    <ligand>
        <name>[4Fe-4S] cluster</name>
        <dbReference type="ChEBI" id="CHEBI:49883"/>
    </ligand>
</feature>
<keyword evidence="6 11" id="KW-0411">Iron-sulfur</keyword>
<keyword evidence="8 11" id="KW-0238">DNA-binding</keyword>
<evidence type="ECO:0000256" key="6">
    <source>
        <dbReference type="ARBA" id="ARBA00023014"/>
    </source>
</evidence>
<keyword evidence="5 11" id="KW-0408">Iron</keyword>
<keyword evidence="14" id="KW-1185">Reference proteome</keyword>
<protein>
    <recommendedName>
        <fullName evidence="11">Transcriptional regulator WhiB</fullName>
    </recommendedName>
</protein>
<dbReference type="HAMAP" id="MF_01479">
    <property type="entry name" value="WhiB"/>
    <property type="match status" value="1"/>
</dbReference>
<dbReference type="Pfam" id="PF02467">
    <property type="entry name" value="Whib"/>
    <property type="match status" value="1"/>
</dbReference>
<keyword evidence="11" id="KW-0963">Cytoplasm</keyword>
<comment type="function">
    <text evidence="11">Acts as a transcriptional regulator. Probably redox-responsive. The apo- but not holo-form probably binds DNA.</text>
</comment>
<dbReference type="Proteomes" id="UP001499863">
    <property type="component" value="Unassembled WGS sequence"/>
</dbReference>
<dbReference type="InterPro" id="IPR034768">
    <property type="entry name" value="4FE4S_WBL"/>
</dbReference>
<gene>
    <name evidence="11" type="primary">whiB</name>
    <name evidence="13" type="ORF">GCM10009639_43660</name>
</gene>
<feature type="binding site" evidence="11">
    <location>
        <position position="9"/>
    </location>
    <ligand>
        <name>[4Fe-4S] cluster</name>
        <dbReference type="ChEBI" id="CHEBI:49883"/>
    </ligand>
</feature>
<dbReference type="PROSITE" id="PS51674">
    <property type="entry name" value="4FE4S_WBL"/>
    <property type="match status" value="1"/>
</dbReference>
<evidence type="ECO:0000256" key="5">
    <source>
        <dbReference type="ARBA" id="ARBA00023004"/>
    </source>
</evidence>
<evidence type="ECO:0000256" key="1">
    <source>
        <dbReference type="ARBA" id="ARBA00004496"/>
    </source>
</evidence>
<organism evidence="13 14">
    <name type="scientific">Kitasatospora putterlickiae</name>
    <dbReference type="NCBI Taxonomy" id="221725"/>
    <lineage>
        <taxon>Bacteria</taxon>
        <taxon>Bacillati</taxon>
        <taxon>Actinomycetota</taxon>
        <taxon>Actinomycetes</taxon>
        <taxon>Kitasatosporales</taxon>
        <taxon>Streptomycetaceae</taxon>
        <taxon>Kitasatospora</taxon>
    </lineage>
</organism>
<evidence type="ECO:0000313" key="13">
    <source>
        <dbReference type="EMBL" id="GAA1401408.1"/>
    </source>
</evidence>
<comment type="cofactor">
    <cofactor evidence="11">
        <name>[4Fe-4S] cluster</name>
        <dbReference type="ChEBI" id="CHEBI:49883"/>
    </cofactor>
    <text evidence="11">Binds 1 [4Fe-4S] cluster per subunit. Following nitrosylation of the [4Fe-4S] cluster binds 1 [4Fe-8(NO)] cluster per subunit.</text>
</comment>
<evidence type="ECO:0000256" key="9">
    <source>
        <dbReference type="ARBA" id="ARBA00023157"/>
    </source>
</evidence>
<comment type="caution">
    <text evidence="13">The sequence shown here is derived from an EMBL/GenBank/DDBJ whole genome shotgun (WGS) entry which is preliminary data.</text>
</comment>
<name>A0ABP4IX73_9ACTN</name>
<evidence type="ECO:0000313" key="14">
    <source>
        <dbReference type="Proteomes" id="UP001499863"/>
    </source>
</evidence>
<keyword evidence="10 11" id="KW-0804">Transcription</keyword>
<evidence type="ECO:0000256" key="8">
    <source>
        <dbReference type="ARBA" id="ARBA00023125"/>
    </source>
</evidence>
<keyword evidence="9 11" id="KW-1015">Disulfide bond</keyword>
<evidence type="ECO:0000256" key="4">
    <source>
        <dbReference type="ARBA" id="ARBA00022723"/>
    </source>
</evidence>
<evidence type="ECO:0000256" key="10">
    <source>
        <dbReference type="ARBA" id="ARBA00023163"/>
    </source>
</evidence>
<feature type="binding site" evidence="11">
    <location>
        <position position="39"/>
    </location>
    <ligand>
        <name>[4Fe-4S] cluster</name>
        <dbReference type="ChEBI" id="CHEBI:49883"/>
    </ligand>
</feature>
<keyword evidence="3 11" id="KW-0004">4Fe-4S</keyword>
<feature type="domain" description="4Fe-4S Wbl-type" evidence="12">
    <location>
        <begin position="8"/>
        <end position="71"/>
    </location>
</feature>
<dbReference type="RefSeq" id="WP_344338424.1">
    <property type="nucleotide sequence ID" value="NZ_BAAAKJ010000238.1"/>
</dbReference>
<evidence type="ECO:0000256" key="11">
    <source>
        <dbReference type="HAMAP-Rule" id="MF_01479"/>
    </source>
</evidence>